<keyword evidence="2" id="KW-1185">Reference proteome</keyword>
<evidence type="ECO:0008006" key="3">
    <source>
        <dbReference type="Google" id="ProtNLM"/>
    </source>
</evidence>
<gene>
    <name evidence="1" type="ORF">ACFFUA_27375</name>
</gene>
<sequence>MLAERGCAVSPGVRLWTLAEVVDHLGSSATTGIIDGTEIRARRPATGRRD</sequence>
<comment type="caution">
    <text evidence="1">The sequence shown here is derived from an EMBL/GenBank/DDBJ whole genome shotgun (WGS) entry which is preliminary data.</text>
</comment>
<evidence type="ECO:0000313" key="2">
    <source>
        <dbReference type="Proteomes" id="UP001589753"/>
    </source>
</evidence>
<evidence type="ECO:0000313" key="1">
    <source>
        <dbReference type="EMBL" id="MFB9351115.1"/>
    </source>
</evidence>
<protein>
    <recommendedName>
        <fullName evidence="3">Mycothiol-dependent maleylpyruvate isomerase metal-binding domain-containing protein</fullName>
    </recommendedName>
</protein>
<dbReference type="RefSeq" id="WP_234319119.1">
    <property type="nucleotide sequence ID" value="NZ_JBHMDI010000102.1"/>
</dbReference>
<accession>A0ABV5LG16</accession>
<proteinExistence type="predicted"/>
<name>A0ABV5LG16_9ACTN</name>
<dbReference type="EMBL" id="JBHMDI010000102">
    <property type="protein sequence ID" value="MFB9351115.1"/>
    <property type="molecule type" value="Genomic_DNA"/>
</dbReference>
<dbReference type="Proteomes" id="UP001589753">
    <property type="component" value="Unassembled WGS sequence"/>
</dbReference>
<organism evidence="1 2">
    <name type="scientific">Streptomyces heliomycini</name>
    <dbReference type="NCBI Taxonomy" id="284032"/>
    <lineage>
        <taxon>Bacteria</taxon>
        <taxon>Bacillati</taxon>
        <taxon>Actinomycetota</taxon>
        <taxon>Actinomycetes</taxon>
        <taxon>Kitasatosporales</taxon>
        <taxon>Streptomycetaceae</taxon>
        <taxon>Streptomyces</taxon>
    </lineage>
</organism>
<reference evidence="1 2" key="1">
    <citation type="submission" date="2024-09" db="EMBL/GenBank/DDBJ databases">
        <authorList>
            <person name="Sun Q."/>
            <person name="Mori K."/>
        </authorList>
    </citation>
    <scope>NUCLEOTIDE SEQUENCE [LARGE SCALE GENOMIC DNA]</scope>
    <source>
        <strain evidence="1 2">JCM 9767</strain>
    </source>
</reference>